<dbReference type="OrthoDB" id="10258882at2759"/>
<protein>
    <submittedName>
        <fullName evidence="8">CDC45-like protein</fullName>
    </submittedName>
</protein>
<comment type="subcellular location">
    <subcellularLocation>
        <location evidence="1">Nucleus</location>
    </subcellularLocation>
</comment>
<evidence type="ECO:0000313" key="8">
    <source>
        <dbReference type="EMBL" id="OBA28440.1"/>
    </source>
</evidence>
<dbReference type="GO" id="GO:0031261">
    <property type="term" value="C:DNA replication preinitiation complex"/>
    <property type="evidence" value="ECO:0007669"/>
    <property type="project" value="TreeGrafter"/>
</dbReference>
<name>A0A1B7TI63_9ASCO</name>
<proteinExistence type="inferred from homology"/>
<sequence length="679" mass="78642">MHVRSSELPSIYNKLLLLAHSQSCGVVIFVSCLDLDSINAAKMLSLILKKDLVQLQIIPVTGFSNLKEVFLRLDESSKIVIFIGCGGMLNLIDYLPEGNDDDDEEEEEEDVERDVSCVTSRTIYIFDSHRPWDLHNLFGNDNIYCIDDYEDAFTDLEDIKKIYYNFLEMEDDPELDSDNDDEDADLYDNMNEQDDFDDIDEEEEGEVNPLKRKITEKAIERRQIKKKRTEFSNLQRKLNDYYQQGTFIRSCLSRTIYFLVKKLGYANLQTTWLYITGVVSLERTVPQIAYSLKNELIKETKLMTNFTNSSNNNNNNKRTSQKNADLFQINFETDYHLFLLRQTSLLDSFLLSNYCNAKMQLWHESGRKKLNSMFARMGISLIESQKNWLYLSSTIKQKLAQIMEDNLSFYGLQNLIKKGFVKNNGFRNSCSANDFVEAIMALLEINIKTGISENSLQKTNNNNNNNTDKNEDELDDGYEELPVDEMLVERSKKWVENFWQCWDCLNEDGNQVLLKKGLVFSHLLQKQIVSRGTQYIESRSIRHMKHFRLCVLKEGNDLQLYKHPLTLLRLGDWLLECCCESSDDKTLLPMVIAAFDSKTNTYLCAGMSPKYPLGMIIVNSKRDPIPNKFGNAFRAVARDTNATVRIESFDSTIIEVKKEDFLPFLENLSLSGFRNEKDL</sequence>
<dbReference type="GO" id="GO:0000727">
    <property type="term" value="P:double-strand break repair via break-induced replication"/>
    <property type="evidence" value="ECO:0007669"/>
    <property type="project" value="TreeGrafter"/>
</dbReference>
<dbReference type="AlphaFoldDB" id="A0A1B7TI63"/>
<feature type="compositionally biased region" description="Low complexity" evidence="7">
    <location>
        <begin position="458"/>
        <end position="467"/>
    </location>
</feature>
<keyword evidence="5" id="KW-0131">Cell cycle</keyword>
<dbReference type="PANTHER" id="PTHR10507">
    <property type="entry name" value="CDC45-RELATED PROTEIN"/>
    <property type="match status" value="1"/>
</dbReference>
<evidence type="ECO:0000256" key="1">
    <source>
        <dbReference type="ARBA" id="ARBA00004123"/>
    </source>
</evidence>
<dbReference type="EMBL" id="LXPE01000003">
    <property type="protein sequence ID" value="OBA28440.1"/>
    <property type="molecule type" value="Genomic_DNA"/>
</dbReference>
<dbReference type="GO" id="GO:0003688">
    <property type="term" value="F:DNA replication origin binding"/>
    <property type="evidence" value="ECO:0007669"/>
    <property type="project" value="TreeGrafter"/>
</dbReference>
<dbReference type="InterPro" id="IPR003874">
    <property type="entry name" value="CDC45"/>
</dbReference>
<reference evidence="9" key="1">
    <citation type="journal article" date="2016" name="Proc. Natl. Acad. Sci. U.S.A.">
        <title>Comparative genomics of biotechnologically important yeasts.</title>
        <authorList>
            <person name="Riley R."/>
            <person name="Haridas S."/>
            <person name="Wolfe K.H."/>
            <person name="Lopes M.R."/>
            <person name="Hittinger C.T."/>
            <person name="Goeker M."/>
            <person name="Salamov A.A."/>
            <person name="Wisecaver J.H."/>
            <person name="Long T.M."/>
            <person name="Calvey C.H."/>
            <person name="Aerts A.L."/>
            <person name="Barry K.W."/>
            <person name="Choi C."/>
            <person name="Clum A."/>
            <person name="Coughlan A.Y."/>
            <person name="Deshpande S."/>
            <person name="Douglass A.P."/>
            <person name="Hanson S.J."/>
            <person name="Klenk H.-P."/>
            <person name="LaButti K.M."/>
            <person name="Lapidus A."/>
            <person name="Lindquist E.A."/>
            <person name="Lipzen A.M."/>
            <person name="Meier-Kolthoff J.P."/>
            <person name="Ohm R.A."/>
            <person name="Otillar R.P."/>
            <person name="Pangilinan J.L."/>
            <person name="Peng Y."/>
            <person name="Rokas A."/>
            <person name="Rosa C.A."/>
            <person name="Scheuner C."/>
            <person name="Sibirny A.A."/>
            <person name="Slot J.C."/>
            <person name="Stielow J.B."/>
            <person name="Sun H."/>
            <person name="Kurtzman C.P."/>
            <person name="Blackwell M."/>
            <person name="Grigoriev I.V."/>
            <person name="Jeffries T.W."/>
        </authorList>
    </citation>
    <scope>NUCLEOTIDE SEQUENCE [LARGE SCALE GENOMIC DNA]</scope>
    <source>
        <strain evidence="9">NRRL Y-1626</strain>
    </source>
</reference>
<dbReference type="GO" id="GO:0003682">
    <property type="term" value="F:chromatin binding"/>
    <property type="evidence" value="ECO:0007669"/>
    <property type="project" value="TreeGrafter"/>
</dbReference>
<evidence type="ECO:0000256" key="7">
    <source>
        <dbReference type="SAM" id="MobiDB-lite"/>
    </source>
</evidence>
<evidence type="ECO:0000256" key="3">
    <source>
        <dbReference type="ARBA" id="ARBA00022705"/>
    </source>
</evidence>
<dbReference type="PROSITE" id="PS51257">
    <property type="entry name" value="PROKAR_LIPOPROTEIN"/>
    <property type="match status" value="1"/>
</dbReference>
<keyword evidence="4" id="KW-0539">Nucleus</keyword>
<evidence type="ECO:0000256" key="6">
    <source>
        <dbReference type="SAM" id="Coils"/>
    </source>
</evidence>
<gene>
    <name evidence="8" type="ORF">HANVADRAFT_21396</name>
</gene>
<dbReference type="PANTHER" id="PTHR10507:SF0">
    <property type="entry name" value="CELL DIVISION CONTROL PROTEIN 45 HOMOLOG"/>
    <property type="match status" value="1"/>
</dbReference>
<dbReference type="GO" id="GO:0006270">
    <property type="term" value="P:DNA replication initiation"/>
    <property type="evidence" value="ECO:0007669"/>
    <property type="project" value="InterPro"/>
</dbReference>
<feature type="coiled-coil region" evidence="6">
    <location>
        <begin position="217"/>
        <end position="244"/>
    </location>
</feature>
<dbReference type="GO" id="GO:1902977">
    <property type="term" value="P:mitotic DNA replication preinitiation complex assembly"/>
    <property type="evidence" value="ECO:0007669"/>
    <property type="project" value="TreeGrafter"/>
</dbReference>
<keyword evidence="3" id="KW-0235">DNA replication</keyword>
<accession>A0A1B7TI63</accession>
<evidence type="ECO:0000256" key="2">
    <source>
        <dbReference type="ARBA" id="ARBA00010727"/>
    </source>
</evidence>
<dbReference type="Proteomes" id="UP000092321">
    <property type="component" value="Unassembled WGS sequence"/>
</dbReference>
<evidence type="ECO:0000256" key="4">
    <source>
        <dbReference type="ARBA" id="ARBA00023242"/>
    </source>
</evidence>
<comment type="similarity">
    <text evidence="2">Belongs to the CDC45 family.</text>
</comment>
<organism evidence="8 9">
    <name type="scientific">Hanseniaspora valbyensis NRRL Y-1626</name>
    <dbReference type="NCBI Taxonomy" id="766949"/>
    <lineage>
        <taxon>Eukaryota</taxon>
        <taxon>Fungi</taxon>
        <taxon>Dikarya</taxon>
        <taxon>Ascomycota</taxon>
        <taxon>Saccharomycotina</taxon>
        <taxon>Saccharomycetes</taxon>
        <taxon>Saccharomycodales</taxon>
        <taxon>Saccharomycodaceae</taxon>
        <taxon>Hanseniaspora</taxon>
    </lineage>
</organism>
<dbReference type="GO" id="GO:0003697">
    <property type="term" value="F:single-stranded DNA binding"/>
    <property type="evidence" value="ECO:0007669"/>
    <property type="project" value="TreeGrafter"/>
</dbReference>
<evidence type="ECO:0000256" key="5">
    <source>
        <dbReference type="ARBA" id="ARBA00023306"/>
    </source>
</evidence>
<evidence type="ECO:0000313" key="9">
    <source>
        <dbReference type="Proteomes" id="UP000092321"/>
    </source>
</evidence>
<feature type="region of interest" description="Disordered" evidence="7">
    <location>
        <begin position="455"/>
        <end position="475"/>
    </location>
</feature>
<keyword evidence="9" id="KW-1185">Reference proteome</keyword>
<comment type="caution">
    <text evidence="8">The sequence shown here is derived from an EMBL/GenBank/DDBJ whole genome shotgun (WGS) entry which is preliminary data.</text>
</comment>
<keyword evidence="6" id="KW-0175">Coiled coil</keyword>
<dbReference type="Pfam" id="PF02724">
    <property type="entry name" value="CDC45"/>
    <property type="match status" value="1"/>
</dbReference>